<sequence>MDFVDEQHDVATCLDFFQNLLETLFEVTAVTATCNKCAKVKCVELLVFQSFRNVTRNNFLCETFNDGGFTNTRFTDKNRVVLCAARKNLHHAFKFASTTNDRVKFFLTSQLSEVATELVENLASTFFAWLFFVAWGCCTAGWFTFGARTLVARQQLNDLLTNFSEVCTQLHKNLSCNAFTFAKKSEKNVLGADVVMT</sequence>
<keyword evidence="1" id="KW-0812">Transmembrane</keyword>
<accession>A0A6J6NGC6</accession>
<keyword evidence="1" id="KW-0472">Membrane</keyword>
<organism evidence="2">
    <name type="scientific">freshwater metagenome</name>
    <dbReference type="NCBI Taxonomy" id="449393"/>
    <lineage>
        <taxon>unclassified sequences</taxon>
        <taxon>metagenomes</taxon>
        <taxon>ecological metagenomes</taxon>
    </lineage>
</organism>
<keyword evidence="1" id="KW-1133">Transmembrane helix</keyword>
<dbReference type="AlphaFoldDB" id="A0A6J6NGC6"/>
<evidence type="ECO:0000313" key="2">
    <source>
        <dbReference type="EMBL" id="CAB4685377.1"/>
    </source>
</evidence>
<dbReference type="EMBL" id="CAEZXA010000168">
    <property type="protein sequence ID" value="CAB4685377.1"/>
    <property type="molecule type" value="Genomic_DNA"/>
</dbReference>
<evidence type="ECO:0000256" key="1">
    <source>
        <dbReference type="SAM" id="Phobius"/>
    </source>
</evidence>
<feature type="transmembrane region" description="Helical" evidence="1">
    <location>
        <begin position="126"/>
        <end position="145"/>
    </location>
</feature>
<proteinExistence type="predicted"/>
<reference evidence="2" key="1">
    <citation type="submission" date="2020-05" db="EMBL/GenBank/DDBJ databases">
        <authorList>
            <person name="Chiriac C."/>
            <person name="Salcher M."/>
            <person name="Ghai R."/>
            <person name="Kavagutti S V."/>
        </authorList>
    </citation>
    <scope>NUCLEOTIDE SEQUENCE</scope>
</reference>
<protein>
    <submittedName>
        <fullName evidence="2">Unannotated protein</fullName>
    </submittedName>
</protein>
<dbReference type="AntiFam" id="ANF00007">
    <property type="entry name" value="Shadow ORF (opposite clpB)"/>
</dbReference>
<gene>
    <name evidence="2" type="ORF">UFOPK2334_01429</name>
</gene>
<name>A0A6J6NGC6_9ZZZZ</name>